<feature type="non-terminal residue" evidence="1">
    <location>
        <position position="1"/>
    </location>
</feature>
<organism evidence="1">
    <name type="scientific">Pararge aegeria</name>
    <name type="common">speckled wood butterfly</name>
    <dbReference type="NCBI Taxonomy" id="116150"/>
    <lineage>
        <taxon>Eukaryota</taxon>
        <taxon>Metazoa</taxon>
        <taxon>Ecdysozoa</taxon>
        <taxon>Arthropoda</taxon>
        <taxon>Hexapoda</taxon>
        <taxon>Insecta</taxon>
        <taxon>Pterygota</taxon>
        <taxon>Neoptera</taxon>
        <taxon>Endopterygota</taxon>
        <taxon>Lepidoptera</taxon>
        <taxon>Glossata</taxon>
        <taxon>Ditrysia</taxon>
        <taxon>Papilionoidea</taxon>
        <taxon>Nymphalidae</taxon>
        <taxon>Satyrinae</taxon>
        <taxon>Satyrini</taxon>
        <taxon>Parargina</taxon>
        <taxon>Pararge</taxon>
    </lineage>
</organism>
<reference evidence="1" key="1">
    <citation type="journal article" date="2013" name="BMC Genomics">
        <title>Unscrambling butterfly oogenesis.</title>
        <authorList>
            <person name="Carter J.M."/>
            <person name="Baker S.C."/>
            <person name="Pink R."/>
            <person name="Carter D.R."/>
            <person name="Collins A."/>
            <person name="Tomlin J."/>
            <person name="Gibbs M."/>
            <person name="Breuker C.J."/>
        </authorList>
    </citation>
    <scope>NUCLEOTIDE SEQUENCE</scope>
    <source>
        <tissue evidence="1">Ovary</tissue>
    </source>
</reference>
<reference evidence="1" key="2">
    <citation type="submission" date="2013-05" db="EMBL/GenBank/DDBJ databases">
        <authorList>
            <person name="Carter J.-M."/>
            <person name="Baker S.C."/>
            <person name="Pink R."/>
            <person name="Carter D.R.F."/>
            <person name="Collins A."/>
            <person name="Tomlin J."/>
            <person name="Gibbs M."/>
            <person name="Breuker C.J."/>
        </authorList>
    </citation>
    <scope>NUCLEOTIDE SEQUENCE</scope>
    <source>
        <tissue evidence="1">Ovary</tissue>
    </source>
</reference>
<proteinExistence type="predicted"/>
<accession>S4NTU6</accession>
<name>S4NTU6_9NEOP</name>
<dbReference type="AlphaFoldDB" id="S4NTU6"/>
<evidence type="ECO:0000313" key="1">
    <source>
        <dbReference type="EMBL" id="JAA79023.1"/>
    </source>
</evidence>
<feature type="non-terminal residue" evidence="1">
    <location>
        <position position="73"/>
    </location>
</feature>
<protein>
    <submittedName>
        <fullName evidence="1">Putative peroxisome assembly protein 12-like protein</fullName>
    </submittedName>
</protein>
<sequence length="73" mass="7912">ILYAKAVNSNLSSNINTVERQSMAVYAAHLTRTLQGTPSVFQVTAQEALGSTVKPALRKLIEYLASVYPKKCG</sequence>
<dbReference type="EMBL" id="GAIX01013537">
    <property type="protein sequence ID" value="JAA79023.1"/>
    <property type="molecule type" value="Transcribed_RNA"/>
</dbReference>